<dbReference type="PROSITE" id="PS50841">
    <property type="entry name" value="DIX"/>
    <property type="match status" value="1"/>
</dbReference>
<dbReference type="GO" id="GO:0005109">
    <property type="term" value="F:frizzled binding"/>
    <property type="evidence" value="ECO:0007669"/>
    <property type="project" value="TreeGrafter"/>
</dbReference>
<dbReference type="GO" id="GO:0035556">
    <property type="term" value="P:intracellular signal transduction"/>
    <property type="evidence" value="ECO:0007669"/>
    <property type="project" value="InterPro"/>
</dbReference>
<sequence length="587" mass="64016">MGETKIIYHLDDQETPYLVKLPVPADKVTLADFKNVLKKPNYKFFFKSMDDDFGVVKEEISDDNARLPCFNGRVVSWVCSEFILPYNGRLSNIFTLPPFRFSSSTEQSSSRLMRRHRRRRRKPKASNMDRSSSFSSITDSTMSLNIITVTLNMEKYNFLGISIVGQSNERGDGGIYIGSIMKGGAVAADGRIEPGDMLLQVNDINFENMSNDDAVRVLRDIVHKPGPITLTVAKCWDPNPRSCFALPRSEPIRPIDPAAWVSHTAAMTGVYPAYGMSPSMSTVTSTSSSISSSIPETERFDDFHLSIHSDMATVAKAMACPESGLEVRDRMWLKITIANAFIGSDVVDWLFHHVEGFSDRREARKYASNLLKVGYIRHTVNKITFSEQCYYVFGDLCGNMTHLSLHDHDGSSGGASDQDTVPPLPHPGAAPWPMALPYQFPIPHPYDLPQPFGGPGAGSTGSQHSGESGSSGSNCSKNDGRKSGGSGSESEIRSHQAPSERSVAPPSERSIRSSVSHRSANSHSIAYGPGLVYGPPGLPPQPAHLSTAAPGAPQGRELPSVPPELTASRQSLRMAVGNAGEFFVDVM</sequence>
<dbReference type="GO" id="GO:0005829">
    <property type="term" value="C:cytosol"/>
    <property type="evidence" value="ECO:0007669"/>
    <property type="project" value="TreeGrafter"/>
</dbReference>
<feature type="compositionally biased region" description="Low complexity" evidence="7">
    <location>
        <begin position="460"/>
        <end position="476"/>
    </location>
</feature>
<dbReference type="InterPro" id="IPR036390">
    <property type="entry name" value="WH_DNA-bd_sf"/>
</dbReference>
<dbReference type="SUPFAM" id="SSF46785">
    <property type="entry name" value="Winged helix' DNA-binding domain"/>
    <property type="match status" value="1"/>
</dbReference>
<evidence type="ECO:0000259" key="9">
    <source>
        <dbReference type="PROSITE" id="PS50186"/>
    </source>
</evidence>
<organism evidence="11 12">
    <name type="scientific">Nothobranchius furzeri</name>
    <name type="common">Turquoise killifish</name>
    <dbReference type="NCBI Taxonomy" id="105023"/>
    <lineage>
        <taxon>Eukaryota</taxon>
        <taxon>Metazoa</taxon>
        <taxon>Chordata</taxon>
        <taxon>Craniata</taxon>
        <taxon>Vertebrata</taxon>
        <taxon>Euteleostomi</taxon>
        <taxon>Actinopterygii</taxon>
        <taxon>Neopterygii</taxon>
        <taxon>Teleostei</taxon>
        <taxon>Neoteleostei</taxon>
        <taxon>Acanthomorphata</taxon>
        <taxon>Ovalentaria</taxon>
        <taxon>Atherinomorphae</taxon>
        <taxon>Cyprinodontiformes</taxon>
        <taxon>Nothobranchiidae</taxon>
        <taxon>Nothobranchius</taxon>
    </lineage>
</organism>
<name>A0A8C6VRG1_NOTFU</name>
<dbReference type="SMART" id="SM00049">
    <property type="entry name" value="DEP"/>
    <property type="match status" value="1"/>
</dbReference>
<dbReference type="SUPFAM" id="SSF50156">
    <property type="entry name" value="PDZ domain-like"/>
    <property type="match status" value="1"/>
</dbReference>
<dbReference type="Gene3D" id="2.30.42.10">
    <property type="match status" value="1"/>
</dbReference>
<evidence type="ECO:0000256" key="1">
    <source>
        <dbReference type="ARBA" id="ARBA00004496"/>
    </source>
</evidence>
<dbReference type="PROSITE" id="PS50106">
    <property type="entry name" value="PDZ"/>
    <property type="match status" value="1"/>
</dbReference>
<dbReference type="Gene3D" id="1.10.10.10">
    <property type="entry name" value="Winged helix-like DNA-binding domain superfamily/Winged helix DNA-binding domain"/>
    <property type="match status" value="1"/>
</dbReference>
<dbReference type="Proteomes" id="UP000694548">
    <property type="component" value="Chromosome sgr09"/>
</dbReference>
<feature type="region of interest" description="Disordered" evidence="7">
    <location>
        <begin position="107"/>
        <end position="136"/>
    </location>
</feature>
<keyword evidence="12" id="KW-1185">Reference proteome</keyword>
<keyword evidence="3" id="KW-0217">Developmental protein</keyword>
<feature type="domain" description="DIX" evidence="10">
    <location>
        <begin position="1"/>
        <end position="82"/>
    </location>
</feature>
<evidence type="ECO:0000259" key="8">
    <source>
        <dbReference type="PROSITE" id="PS50106"/>
    </source>
</evidence>
<feature type="region of interest" description="Disordered" evidence="7">
    <location>
        <begin position="408"/>
        <end position="432"/>
    </location>
</feature>
<dbReference type="PRINTS" id="PR01760">
    <property type="entry name" value="DISHEVELLED"/>
</dbReference>
<dbReference type="PROSITE" id="PS50186">
    <property type="entry name" value="DEP"/>
    <property type="match status" value="1"/>
</dbReference>
<dbReference type="Pfam" id="PF00778">
    <property type="entry name" value="DIX"/>
    <property type="match status" value="1"/>
</dbReference>
<dbReference type="InterPro" id="IPR036388">
    <property type="entry name" value="WH-like_DNA-bd_sf"/>
</dbReference>
<dbReference type="Pfam" id="PF12316">
    <property type="entry name" value="Dsh_C"/>
    <property type="match status" value="1"/>
</dbReference>
<proteinExistence type="inferred from homology"/>
<comment type="similarity">
    <text evidence="2">Belongs to the DSH family.</text>
</comment>
<dbReference type="GO" id="GO:0060070">
    <property type="term" value="P:canonical Wnt signaling pathway"/>
    <property type="evidence" value="ECO:0007669"/>
    <property type="project" value="TreeGrafter"/>
</dbReference>
<reference evidence="11" key="2">
    <citation type="submission" date="2025-08" db="UniProtKB">
        <authorList>
            <consortium name="Ensembl"/>
        </authorList>
    </citation>
    <scope>IDENTIFICATION</scope>
</reference>
<dbReference type="InterPro" id="IPR001158">
    <property type="entry name" value="DIX"/>
</dbReference>
<keyword evidence="4" id="KW-0963">Cytoplasm</keyword>
<dbReference type="CDD" id="cd06717">
    <property type="entry name" value="PDZ_Dishevelled-like"/>
    <property type="match status" value="1"/>
</dbReference>
<dbReference type="InterPro" id="IPR024580">
    <property type="entry name" value="Dishevelled_C-dom"/>
</dbReference>
<reference evidence="11" key="3">
    <citation type="submission" date="2025-09" db="UniProtKB">
        <authorList>
            <consortium name="Ensembl"/>
        </authorList>
    </citation>
    <scope>IDENTIFICATION</scope>
</reference>
<keyword evidence="5 6" id="KW-0879">Wnt signaling pathway</keyword>
<evidence type="ECO:0000313" key="11">
    <source>
        <dbReference type="Ensembl" id="ENSNFUP00015037608.1"/>
    </source>
</evidence>
<dbReference type="SMART" id="SM00228">
    <property type="entry name" value="PDZ"/>
    <property type="match status" value="1"/>
</dbReference>
<feature type="region of interest" description="Disordered" evidence="7">
    <location>
        <begin position="445"/>
        <end position="561"/>
    </location>
</feature>
<reference evidence="11" key="1">
    <citation type="submission" date="2014-08" db="EMBL/GenBank/DDBJ databases">
        <authorList>
            <person name="Senf B."/>
            <person name="Petzold A."/>
            <person name="Downie B.R."/>
            <person name="Koch P."/>
            <person name="Platzer M."/>
        </authorList>
    </citation>
    <scope>NUCLEOTIDE SEQUENCE [LARGE SCALE GENOMIC DNA]</scope>
    <source>
        <strain evidence="11">GRZ</strain>
    </source>
</reference>
<evidence type="ECO:0000256" key="5">
    <source>
        <dbReference type="ARBA" id="ARBA00022687"/>
    </source>
</evidence>
<dbReference type="Pfam" id="PF00595">
    <property type="entry name" value="PDZ"/>
    <property type="match status" value="1"/>
</dbReference>
<dbReference type="FunFam" id="2.30.42.10:FF:000014">
    <property type="entry name" value="Segment polarity protein dishevelled homolog DVL-3"/>
    <property type="match status" value="1"/>
</dbReference>
<dbReference type="CDD" id="cd04438">
    <property type="entry name" value="DEP_dishevelled"/>
    <property type="match status" value="1"/>
</dbReference>
<dbReference type="FunFam" id="2.40.240.130:FF:000001">
    <property type="entry name" value="Segment polarity protein dishevelled homolog DVL-1"/>
    <property type="match status" value="1"/>
</dbReference>
<evidence type="ECO:0000313" key="12">
    <source>
        <dbReference type="Proteomes" id="UP000694548"/>
    </source>
</evidence>
<accession>A0A8C6VRG1</accession>
<dbReference type="Pfam" id="PF02377">
    <property type="entry name" value="Dishevelled"/>
    <property type="match status" value="1"/>
</dbReference>
<dbReference type="AlphaFoldDB" id="A0A8C6VRG1"/>
<dbReference type="Gene3D" id="2.40.240.130">
    <property type="match status" value="1"/>
</dbReference>
<dbReference type="InterPro" id="IPR036034">
    <property type="entry name" value="PDZ_sf"/>
</dbReference>
<dbReference type="InterPro" id="IPR003351">
    <property type="entry name" value="Dishevelled_protein_dom"/>
</dbReference>
<dbReference type="PANTHER" id="PTHR10878:SF6">
    <property type="entry name" value="SEGMENT POLARITY PROTEIN DISHEVELLED HOMOLOG DVL-3"/>
    <property type="match status" value="1"/>
</dbReference>
<feature type="domain" description="PDZ" evidence="8">
    <location>
        <begin position="148"/>
        <end position="220"/>
    </location>
</feature>
<dbReference type="Ensembl" id="ENSNFUT00015039263.1">
    <property type="protein sequence ID" value="ENSNFUP00015037608.1"/>
    <property type="gene ID" value="ENSNFUG00015017928.1"/>
</dbReference>
<feature type="compositionally biased region" description="Low complexity" evidence="7">
    <location>
        <begin position="512"/>
        <end position="535"/>
    </location>
</feature>
<dbReference type="FunFam" id="1.10.10.10:FF:000040">
    <property type="entry name" value="segment polarity protein dishevelled homolog DVL-3"/>
    <property type="match status" value="1"/>
</dbReference>
<dbReference type="PANTHER" id="PTHR10878">
    <property type="entry name" value="SEGMENT POLARITY PROTEIN DISHEVELLED"/>
    <property type="match status" value="1"/>
</dbReference>
<dbReference type="InterPro" id="IPR001478">
    <property type="entry name" value="PDZ"/>
</dbReference>
<dbReference type="InterPro" id="IPR029071">
    <property type="entry name" value="Ubiquitin-like_domsf"/>
</dbReference>
<dbReference type="InterPro" id="IPR038207">
    <property type="entry name" value="DIX_dom_sf"/>
</dbReference>
<evidence type="ECO:0000256" key="6">
    <source>
        <dbReference type="PROSITE-ProRule" id="PRU00069"/>
    </source>
</evidence>
<comment type="subcellular location">
    <subcellularLocation>
        <location evidence="1">Cytoplasm</location>
    </subcellularLocation>
</comment>
<dbReference type="SUPFAM" id="SSF54236">
    <property type="entry name" value="Ubiquitin-like"/>
    <property type="match status" value="1"/>
</dbReference>
<feature type="compositionally biased region" description="Basic residues" evidence="7">
    <location>
        <begin position="112"/>
        <end position="124"/>
    </location>
</feature>
<evidence type="ECO:0000256" key="2">
    <source>
        <dbReference type="ARBA" id="ARBA00008735"/>
    </source>
</evidence>
<evidence type="ECO:0000256" key="4">
    <source>
        <dbReference type="ARBA" id="ARBA00022490"/>
    </source>
</evidence>
<dbReference type="InterPro" id="IPR008339">
    <property type="entry name" value="Dishevelled_fam"/>
</dbReference>
<gene>
    <name evidence="11" type="primary">DVL3</name>
    <name evidence="11" type="synonym">LOC107384150</name>
</gene>
<dbReference type="InterPro" id="IPR015506">
    <property type="entry name" value="Dsh/Dvl-rel"/>
</dbReference>
<evidence type="ECO:0000256" key="3">
    <source>
        <dbReference type="ARBA" id="ARBA00022473"/>
    </source>
</evidence>
<dbReference type="SMART" id="SM00021">
    <property type="entry name" value="DAX"/>
    <property type="match status" value="1"/>
</dbReference>
<evidence type="ECO:0000256" key="7">
    <source>
        <dbReference type="SAM" id="MobiDB-lite"/>
    </source>
</evidence>
<evidence type="ECO:0000259" key="10">
    <source>
        <dbReference type="PROSITE" id="PS50841"/>
    </source>
</evidence>
<feature type="domain" description="DEP" evidence="9">
    <location>
        <begin position="321"/>
        <end position="395"/>
    </location>
</feature>
<dbReference type="GeneTree" id="ENSGT00950000182903"/>
<dbReference type="Pfam" id="PF00610">
    <property type="entry name" value="DEP"/>
    <property type="match status" value="1"/>
</dbReference>
<dbReference type="InterPro" id="IPR000591">
    <property type="entry name" value="DEP_dom"/>
</dbReference>
<protein>
    <submittedName>
        <fullName evidence="11">Dishevelled segment polarity protein 3a</fullName>
    </submittedName>
</protein>